<evidence type="ECO:0000313" key="3">
    <source>
        <dbReference type="Proteomes" id="UP000293162"/>
    </source>
</evidence>
<dbReference type="OrthoDB" id="6385145at2"/>
<name>A0A4Q5LZ15_9BACT</name>
<protein>
    <submittedName>
        <fullName evidence="2">Gluconate 2-dehydrogenase subunit 3 family protein</fullName>
    </submittedName>
</protein>
<dbReference type="Pfam" id="PF13618">
    <property type="entry name" value="Gluconate_2-dh3"/>
    <property type="match status" value="1"/>
</dbReference>
<feature type="chain" id="PRO_5020474459" evidence="1">
    <location>
        <begin position="25"/>
        <end position="172"/>
    </location>
</feature>
<gene>
    <name evidence="2" type="ORF">EWM59_13500</name>
</gene>
<dbReference type="InterPro" id="IPR027056">
    <property type="entry name" value="Gluconate_2DH_su3"/>
</dbReference>
<dbReference type="AlphaFoldDB" id="A0A4Q5LZ15"/>
<sequence length="172" mass="19390">MQRRNAIKSLSVAFGSLVALPSWATNWTPESIGKISKLTYNDEELLGEIVETIIPETSTPGAKSLKVHQFAMRMINDCYGETQQKTFKDGLKKTEELAQQTYQKSFVALDATQKKELINKMLDSSDSTSKQFANMIKRLTIQGYTNSEFYMTNVLRFNMAPGFYHGCVPVKA</sequence>
<accession>A0A4Q5LZ15</accession>
<proteinExistence type="predicted"/>
<organism evidence="2 3">
    <name type="scientific">Emticicia agri</name>
    <dbReference type="NCBI Taxonomy" id="2492393"/>
    <lineage>
        <taxon>Bacteria</taxon>
        <taxon>Pseudomonadati</taxon>
        <taxon>Bacteroidota</taxon>
        <taxon>Cytophagia</taxon>
        <taxon>Cytophagales</taxon>
        <taxon>Leadbetterellaceae</taxon>
        <taxon>Emticicia</taxon>
    </lineage>
</organism>
<dbReference type="Proteomes" id="UP000293162">
    <property type="component" value="Unassembled WGS sequence"/>
</dbReference>
<feature type="signal peptide" evidence="1">
    <location>
        <begin position="1"/>
        <end position="24"/>
    </location>
</feature>
<dbReference type="EMBL" id="SEWF01000018">
    <property type="protein sequence ID" value="RYU95062.1"/>
    <property type="molecule type" value="Genomic_DNA"/>
</dbReference>
<evidence type="ECO:0000256" key="1">
    <source>
        <dbReference type="SAM" id="SignalP"/>
    </source>
</evidence>
<dbReference type="RefSeq" id="WP_130021508.1">
    <property type="nucleotide sequence ID" value="NZ_SEWF01000018.1"/>
</dbReference>
<comment type="caution">
    <text evidence="2">The sequence shown here is derived from an EMBL/GenBank/DDBJ whole genome shotgun (WGS) entry which is preliminary data.</text>
</comment>
<evidence type="ECO:0000313" key="2">
    <source>
        <dbReference type="EMBL" id="RYU95062.1"/>
    </source>
</evidence>
<keyword evidence="3" id="KW-1185">Reference proteome</keyword>
<reference evidence="2 3" key="1">
    <citation type="submission" date="2019-02" db="EMBL/GenBank/DDBJ databases">
        <title>Bacterial novel species Emticicia sp. 17J42-9 isolated from soil.</title>
        <authorList>
            <person name="Jung H.-Y."/>
        </authorList>
    </citation>
    <scope>NUCLEOTIDE SEQUENCE [LARGE SCALE GENOMIC DNA]</scope>
    <source>
        <strain evidence="2 3">17J42-9</strain>
    </source>
</reference>
<keyword evidence="1" id="KW-0732">Signal</keyword>